<accession>A0ABD1V5T5</accession>
<dbReference type="EMBL" id="JBFOLK010000002">
    <property type="protein sequence ID" value="KAL2531948.1"/>
    <property type="molecule type" value="Genomic_DNA"/>
</dbReference>
<dbReference type="InterPro" id="IPR008906">
    <property type="entry name" value="HATC_C_dom"/>
</dbReference>
<name>A0ABD1V5T5_9LAMI</name>
<proteinExistence type="predicted"/>
<dbReference type="PANTHER" id="PTHR23272">
    <property type="entry name" value="BED FINGER-RELATED"/>
    <property type="match status" value="1"/>
</dbReference>
<feature type="domain" description="HAT C-terminal dimerisation" evidence="1">
    <location>
        <begin position="130"/>
        <end position="216"/>
    </location>
</feature>
<evidence type="ECO:0000313" key="2">
    <source>
        <dbReference type="EMBL" id="KAL2531948.1"/>
    </source>
</evidence>
<dbReference type="PANTHER" id="PTHR23272:SF184">
    <property type="entry name" value="OS03G0311250 PROTEIN"/>
    <property type="match status" value="1"/>
</dbReference>
<gene>
    <name evidence="2" type="ORF">Adt_05299</name>
</gene>
<dbReference type="Pfam" id="PF05699">
    <property type="entry name" value="Dimer_Tnp_hAT"/>
    <property type="match status" value="1"/>
</dbReference>
<organism evidence="2 3">
    <name type="scientific">Abeliophyllum distichum</name>
    <dbReference type="NCBI Taxonomy" id="126358"/>
    <lineage>
        <taxon>Eukaryota</taxon>
        <taxon>Viridiplantae</taxon>
        <taxon>Streptophyta</taxon>
        <taxon>Embryophyta</taxon>
        <taxon>Tracheophyta</taxon>
        <taxon>Spermatophyta</taxon>
        <taxon>Magnoliopsida</taxon>
        <taxon>eudicotyledons</taxon>
        <taxon>Gunneridae</taxon>
        <taxon>Pentapetalae</taxon>
        <taxon>asterids</taxon>
        <taxon>lamiids</taxon>
        <taxon>Lamiales</taxon>
        <taxon>Oleaceae</taxon>
        <taxon>Forsythieae</taxon>
        <taxon>Abeliophyllum</taxon>
    </lineage>
</organism>
<sequence length="241" mass="27372">MAYNQSNDDFSGLSDIPIPEDIMDEFGSSADLIDLEDVQEDADTKLSALTLNENSPNKSLEQILCSMYEVYVEKVRTNVVQPPVPTCTSSSTDNIDLWSYISTYKSGQGQQSVGSSSSSFLLRSNDTPIELVRYFAHDVLSMLDDKERNFFDMLRWWRQHQRSYPILSKIARDLLTLQVSTVASKAAFSTSGRILSDIMSRLKTDILESLLCLKNWDDAELRIQDKVDRIISEELEDLNMD</sequence>
<evidence type="ECO:0000313" key="3">
    <source>
        <dbReference type="Proteomes" id="UP001604336"/>
    </source>
</evidence>
<dbReference type="AlphaFoldDB" id="A0ABD1V5T5"/>
<evidence type="ECO:0000259" key="1">
    <source>
        <dbReference type="Pfam" id="PF05699"/>
    </source>
</evidence>
<reference evidence="3" key="1">
    <citation type="submission" date="2024-07" db="EMBL/GenBank/DDBJ databases">
        <title>Two chromosome-level genome assemblies of Korean endemic species Abeliophyllum distichum and Forsythia ovata (Oleaceae).</title>
        <authorList>
            <person name="Jang H."/>
        </authorList>
    </citation>
    <scope>NUCLEOTIDE SEQUENCE [LARGE SCALE GENOMIC DNA]</scope>
</reference>
<dbReference type="InterPro" id="IPR012337">
    <property type="entry name" value="RNaseH-like_sf"/>
</dbReference>
<comment type="caution">
    <text evidence="2">The sequence shown here is derived from an EMBL/GenBank/DDBJ whole genome shotgun (WGS) entry which is preliminary data.</text>
</comment>
<keyword evidence="3" id="KW-1185">Reference proteome</keyword>
<protein>
    <submittedName>
        <fullName evidence="2">BED zinc finger</fullName>
    </submittedName>
</protein>
<dbReference type="SUPFAM" id="SSF53098">
    <property type="entry name" value="Ribonuclease H-like"/>
    <property type="match status" value="1"/>
</dbReference>
<dbReference type="Proteomes" id="UP001604336">
    <property type="component" value="Unassembled WGS sequence"/>
</dbReference>